<protein>
    <submittedName>
        <fullName evidence="2">PilT domain-containing protein</fullName>
    </submittedName>
</protein>
<dbReference type="EMBL" id="AUZY01004323">
    <property type="protein sequence ID" value="EQD63888.1"/>
    <property type="molecule type" value="Genomic_DNA"/>
</dbReference>
<reference evidence="2" key="2">
    <citation type="journal article" date="2014" name="ISME J.">
        <title>Microbial stratification in low pH oxic and suboxic macroscopic growths along an acid mine drainage.</title>
        <authorList>
            <person name="Mendez-Garcia C."/>
            <person name="Mesa V."/>
            <person name="Sprenger R.R."/>
            <person name="Richter M."/>
            <person name="Diez M.S."/>
            <person name="Solano J."/>
            <person name="Bargiela R."/>
            <person name="Golyshina O.V."/>
            <person name="Manteca A."/>
            <person name="Ramos J.L."/>
            <person name="Gallego J.R."/>
            <person name="Llorente I."/>
            <person name="Martins Dos Santos V.A."/>
            <person name="Jensen O.N."/>
            <person name="Pelaez A.I."/>
            <person name="Sanchez J."/>
            <person name="Ferrer M."/>
        </authorList>
    </citation>
    <scope>NUCLEOTIDE SEQUENCE</scope>
</reference>
<dbReference type="AlphaFoldDB" id="T1B616"/>
<proteinExistence type="predicted"/>
<reference evidence="2" key="1">
    <citation type="submission" date="2013-08" db="EMBL/GenBank/DDBJ databases">
        <authorList>
            <person name="Mendez C."/>
            <person name="Richter M."/>
            <person name="Ferrer M."/>
            <person name="Sanchez J."/>
        </authorList>
    </citation>
    <scope>NUCLEOTIDE SEQUENCE</scope>
</reference>
<evidence type="ECO:0000313" key="2">
    <source>
        <dbReference type="EMBL" id="EQD63888.1"/>
    </source>
</evidence>
<comment type="caution">
    <text evidence="2">The sequence shown here is derived from an EMBL/GenBank/DDBJ whole genome shotgun (WGS) entry which is preliminary data.</text>
</comment>
<sequence length="97" mass="9823">MLDANALVSGLGWSGPPSVIVDSVLAGELLLVSSPPLLDELERVLAYPKLAALFPDPAVIGGWIRAVAESGRAGVHARRGSRRAGQPSPGGGGRGTS</sequence>
<accession>T1B616</accession>
<name>T1B616_9ZZZZ</name>
<organism evidence="2">
    <name type="scientific">mine drainage metagenome</name>
    <dbReference type="NCBI Taxonomy" id="410659"/>
    <lineage>
        <taxon>unclassified sequences</taxon>
        <taxon>metagenomes</taxon>
        <taxon>ecological metagenomes</taxon>
    </lineage>
</organism>
<feature type="region of interest" description="Disordered" evidence="1">
    <location>
        <begin position="73"/>
        <end position="97"/>
    </location>
</feature>
<feature type="compositionally biased region" description="Gly residues" evidence="1">
    <location>
        <begin position="88"/>
        <end position="97"/>
    </location>
</feature>
<evidence type="ECO:0000256" key="1">
    <source>
        <dbReference type="SAM" id="MobiDB-lite"/>
    </source>
</evidence>
<gene>
    <name evidence="2" type="ORF">B1B_06805</name>
</gene>